<accession>A0A915IVY1</accession>
<reference evidence="2" key="1">
    <citation type="submission" date="2022-11" db="UniProtKB">
        <authorList>
            <consortium name="WormBaseParasite"/>
        </authorList>
    </citation>
    <scope>IDENTIFICATION</scope>
</reference>
<protein>
    <submittedName>
        <fullName evidence="2">Uncharacterized protein</fullName>
    </submittedName>
</protein>
<dbReference type="WBParaSite" id="nRc.2.0.1.t17951-RA">
    <property type="protein sequence ID" value="nRc.2.0.1.t17951-RA"/>
    <property type="gene ID" value="nRc.2.0.1.g17951"/>
</dbReference>
<keyword evidence="1" id="KW-1185">Reference proteome</keyword>
<sequence length="73" mass="8045">MLNGDHIKMTSEACDEGSLFWTRAAPKASFHEIHNDPHSSVTFTCVSFKRFMGLHCSTAFSTTPSGFEAFKAS</sequence>
<dbReference type="Proteomes" id="UP000887565">
    <property type="component" value="Unplaced"/>
</dbReference>
<organism evidence="1 2">
    <name type="scientific">Romanomermis culicivorax</name>
    <name type="common">Nematode worm</name>
    <dbReference type="NCBI Taxonomy" id="13658"/>
    <lineage>
        <taxon>Eukaryota</taxon>
        <taxon>Metazoa</taxon>
        <taxon>Ecdysozoa</taxon>
        <taxon>Nematoda</taxon>
        <taxon>Enoplea</taxon>
        <taxon>Dorylaimia</taxon>
        <taxon>Mermithida</taxon>
        <taxon>Mermithoidea</taxon>
        <taxon>Mermithidae</taxon>
        <taxon>Romanomermis</taxon>
    </lineage>
</organism>
<evidence type="ECO:0000313" key="1">
    <source>
        <dbReference type="Proteomes" id="UP000887565"/>
    </source>
</evidence>
<proteinExistence type="predicted"/>
<name>A0A915IVY1_ROMCU</name>
<evidence type="ECO:0000313" key="2">
    <source>
        <dbReference type="WBParaSite" id="nRc.2.0.1.t17951-RA"/>
    </source>
</evidence>
<dbReference type="AlphaFoldDB" id="A0A915IVY1"/>